<dbReference type="EMBL" id="BAABAT010000059">
    <property type="protein sequence ID" value="GAA4263024.1"/>
    <property type="molecule type" value="Genomic_DNA"/>
</dbReference>
<evidence type="ECO:0000256" key="1">
    <source>
        <dbReference type="ARBA" id="ARBA00005031"/>
    </source>
</evidence>
<keyword evidence="8 9" id="KW-0456">Lyase</keyword>
<dbReference type="InterPro" id="IPR020810">
    <property type="entry name" value="Enolase_C"/>
</dbReference>
<feature type="active site" description="Proton acceptor" evidence="9">
    <location>
        <position position="640"/>
    </location>
</feature>
<dbReference type="PRINTS" id="PR00148">
    <property type="entry name" value="ENOLASE"/>
</dbReference>
<evidence type="ECO:0000256" key="10">
    <source>
        <dbReference type="SAM" id="Coils"/>
    </source>
</evidence>
<keyword evidence="6 9" id="KW-0460">Magnesium</keyword>
<dbReference type="Gene3D" id="3.20.20.120">
    <property type="entry name" value="Enolase-like C-terminal domain"/>
    <property type="match status" value="1"/>
</dbReference>
<feature type="binding site" evidence="9">
    <location>
        <position position="545"/>
    </location>
    <ligand>
        <name>Mg(2+)</name>
        <dbReference type="ChEBI" id="CHEBI:18420"/>
    </ligand>
</feature>
<dbReference type="SMART" id="SM01192">
    <property type="entry name" value="Enolase_C"/>
    <property type="match status" value="1"/>
</dbReference>
<dbReference type="InterPro" id="IPR013740">
    <property type="entry name" value="Redoxin"/>
</dbReference>
<dbReference type="SFLD" id="SFLDF00002">
    <property type="entry name" value="enolase"/>
    <property type="match status" value="1"/>
</dbReference>
<dbReference type="SFLD" id="SFLDG00178">
    <property type="entry name" value="enolase"/>
    <property type="match status" value="1"/>
</dbReference>
<comment type="pathway">
    <text evidence="1 9">Carbohydrate degradation; glycolysis; pyruvate from D-glyceraldehyde 3-phosphate: step 4/5.</text>
</comment>
<feature type="binding site" evidence="9">
    <location>
        <position position="615"/>
    </location>
    <ligand>
        <name>Mg(2+)</name>
        <dbReference type="ChEBI" id="CHEBI:18420"/>
    </ligand>
</feature>
<dbReference type="Gene3D" id="1.10.1660.10">
    <property type="match status" value="1"/>
</dbReference>
<comment type="caution">
    <text evidence="12">The sequence shown here is derived from an EMBL/GenBank/DDBJ whole genome shotgun (WGS) entry which is preliminary data.</text>
</comment>
<feature type="domain" description="HTH merR-type" evidence="11">
    <location>
        <begin position="1"/>
        <end position="68"/>
    </location>
</feature>
<evidence type="ECO:0000256" key="5">
    <source>
        <dbReference type="ARBA" id="ARBA00022525"/>
    </source>
</evidence>
<dbReference type="InterPro" id="IPR020811">
    <property type="entry name" value="Enolase_N"/>
</dbReference>
<dbReference type="InterPro" id="IPR029017">
    <property type="entry name" value="Enolase-like_N"/>
</dbReference>
<dbReference type="PANTHER" id="PTHR11902:SF1">
    <property type="entry name" value="ENOLASE"/>
    <property type="match status" value="1"/>
</dbReference>
<dbReference type="Gene3D" id="3.40.30.10">
    <property type="entry name" value="Glutaredoxin"/>
    <property type="match status" value="1"/>
</dbReference>
<keyword evidence="7 9" id="KW-0324">Glycolysis</keyword>
<dbReference type="CDD" id="cd03017">
    <property type="entry name" value="PRX_BCP"/>
    <property type="match status" value="1"/>
</dbReference>
<dbReference type="NCBIfam" id="TIGR01060">
    <property type="entry name" value="eno"/>
    <property type="match status" value="1"/>
</dbReference>
<proteinExistence type="inferred from homology"/>
<dbReference type="CDD" id="cd03313">
    <property type="entry name" value="enolase"/>
    <property type="match status" value="1"/>
</dbReference>
<gene>
    <name evidence="9" type="primary">eno</name>
    <name evidence="12" type="ORF">GCM10022255_103820</name>
</gene>
<evidence type="ECO:0000256" key="3">
    <source>
        <dbReference type="ARBA" id="ARBA00012058"/>
    </source>
</evidence>
<dbReference type="PROSITE" id="PS50937">
    <property type="entry name" value="HTH_MERR_2"/>
    <property type="match status" value="1"/>
</dbReference>
<keyword evidence="10" id="KW-0175">Coiled coil</keyword>
<comment type="subcellular location">
    <subcellularLocation>
        <location evidence="9">Cytoplasm</location>
    </subcellularLocation>
    <subcellularLocation>
        <location evidence="9">Secreted</location>
    </subcellularLocation>
    <subcellularLocation>
        <location evidence="9">Cell surface</location>
    </subcellularLocation>
    <text evidence="9">Fractions of enolase are present in both the cytoplasm and on the cell surface.</text>
</comment>
<protein>
    <recommendedName>
        <fullName evidence="4 9">Enolase</fullName>
        <ecNumber evidence="3 9">4.2.1.11</ecNumber>
    </recommendedName>
    <alternativeName>
        <fullName evidence="9">2-phospho-D-glycerate hydro-lyase</fullName>
    </alternativeName>
    <alternativeName>
        <fullName evidence="9">2-phosphoglycerate dehydratase</fullName>
    </alternativeName>
</protein>
<feature type="binding site" evidence="9">
    <location>
        <position position="640"/>
    </location>
    <ligand>
        <name>(2R)-2-phosphoglycerate</name>
        <dbReference type="ChEBI" id="CHEBI:58289"/>
    </ligand>
</feature>
<comment type="function">
    <text evidence="9">Catalyzes the reversible conversion of 2-phosphoglycerate (2-PG) into phosphoenolpyruvate (PEP). It is essential for the degradation of carbohydrates via glycolysis.</text>
</comment>
<feature type="binding site" evidence="9">
    <location>
        <position position="670"/>
    </location>
    <ligand>
        <name>(2R)-2-phosphoglycerate</name>
        <dbReference type="ChEBI" id="CHEBI:58289"/>
    </ligand>
</feature>
<dbReference type="InterPro" id="IPR036849">
    <property type="entry name" value="Enolase-like_C_sf"/>
</dbReference>
<dbReference type="InterPro" id="IPR000941">
    <property type="entry name" value="Enolase"/>
</dbReference>
<dbReference type="InterPro" id="IPR000551">
    <property type="entry name" value="MerR-type_HTH_dom"/>
</dbReference>
<keyword evidence="9" id="KW-0479">Metal-binding</keyword>
<evidence type="ECO:0000256" key="6">
    <source>
        <dbReference type="ARBA" id="ARBA00022842"/>
    </source>
</evidence>
<dbReference type="Pfam" id="PF08534">
    <property type="entry name" value="Redoxin"/>
    <property type="match status" value="1"/>
</dbReference>
<evidence type="ECO:0000313" key="12">
    <source>
        <dbReference type="EMBL" id="GAA4263024.1"/>
    </source>
</evidence>
<feature type="binding site" evidence="9">
    <location>
        <position position="691"/>
    </location>
    <ligand>
        <name>(2R)-2-phosphoglycerate</name>
        <dbReference type="ChEBI" id="CHEBI:58289"/>
    </ligand>
</feature>
<dbReference type="SUPFAM" id="SSF51604">
    <property type="entry name" value="Enolase C-terminal domain-like"/>
    <property type="match status" value="1"/>
</dbReference>
<sequence>MRVGELAHRTGTTVRALRYYEAAGLVVPRRLGNGYREYDPIAVRLVEQIRTLMTLGFSVEETRPFIESMIDSDGTDGHPAALSTYRRAIAGLEQRIERLTGQRDALLSLVDATAGPAVPPTAGRALGSTSSVGLVGALMPGLTFRATDGTVVGPARFDGHRTVLFLYSLSSRPGVAMPAGWDDIPGARGCTVAACGFRDLHAELLAAGCDQVYGLSAQSTGYQRELAHRLRLPYPLLADPRLSLATALRLPTFQADGTTYYRRLTLIVTDGVVEHVFHPVTEPALHAEQVLRWLADHPDPRSPMTAIDTVHAREILDSRGNPTVEVDVLLDDGSLGRAAVPSGASTGTAEAVELRDGDTGRYHGKGVRRAVGAVLGEIADAVAGLDGRDQATVDRVLIELDGTANKSRLGANATLGVSLAVVKAAAVSAGQPLYRYLGGPDAVILPLPLMNIVNGGAHADNPLDFQEFMIAPVGAASFAEAVRMGSEVFHTLRAALKAAGQHTSVGDEGGFAPLLRTAHEALAFISAAISDSGYTPGVDIAIALDPAASEFYRDGAYHYRGEDRVRTVAEHVDYLAELAETYPIVSIEDGAAQDDFEGWKALTDRLGDRCQLVGDDVFCTNADLLYDGISRGIANSILVKVNQVGTLTEMLTTMQAARQAGYSAVMSHRSGETEDTTIADLAVATGCGQIKTGSLSRSDRTAKYNQLLRIEEELGERAVYAGRTSLTGHPTVAA</sequence>
<comment type="similarity">
    <text evidence="2 9">Belongs to the enolase family.</text>
</comment>
<feature type="binding site" evidence="9">
    <location>
        <position position="588"/>
    </location>
    <ligand>
        <name>Mg(2+)</name>
        <dbReference type="ChEBI" id="CHEBI:18420"/>
    </ligand>
</feature>
<comment type="cofactor">
    <cofactor evidence="9">
        <name>Mg(2+)</name>
        <dbReference type="ChEBI" id="CHEBI:18420"/>
    </cofactor>
    <text evidence="9">Binds a second Mg(2+) ion via substrate during catalysis.</text>
</comment>
<feature type="coiled-coil region" evidence="10">
    <location>
        <begin position="82"/>
        <end position="109"/>
    </location>
</feature>
<dbReference type="SMART" id="SM01193">
    <property type="entry name" value="Enolase_N"/>
    <property type="match status" value="1"/>
</dbReference>
<dbReference type="InterPro" id="IPR009061">
    <property type="entry name" value="DNA-bd_dom_put_sf"/>
</dbReference>
<evidence type="ECO:0000256" key="7">
    <source>
        <dbReference type="ARBA" id="ARBA00023152"/>
    </source>
</evidence>
<accession>A0ABP8DSV8</accession>
<dbReference type="Gene3D" id="3.30.390.10">
    <property type="entry name" value="Enolase-like, N-terminal domain"/>
    <property type="match status" value="1"/>
</dbReference>
<dbReference type="Pfam" id="PF03952">
    <property type="entry name" value="Enolase_N"/>
    <property type="match status" value="1"/>
</dbReference>
<dbReference type="Proteomes" id="UP001500620">
    <property type="component" value="Unassembled WGS sequence"/>
</dbReference>
<dbReference type="Pfam" id="PF13411">
    <property type="entry name" value="MerR_1"/>
    <property type="match status" value="1"/>
</dbReference>
<dbReference type="EC" id="4.2.1.11" evidence="3 9"/>
<feature type="binding site" evidence="9">
    <location>
        <position position="669"/>
    </location>
    <ligand>
        <name>(2R)-2-phosphoglycerate</name>
        <dbReference type="ChEBI" id="CHEBI:58289"/>
    </ligand>
</feature>
<evidence type="ECO:0000259" key="11">
    <source>
        <dbReference type="PROSITE" id="PS50937"/>
    </source>
</evidence>
<evidence type="ECO:0000256" key="4">
    <source>
        <dbReference type="ARBA" id="ARBA00017068"/>
    </source>
</evidence>
<dbReference type="SUPFAM" id="SSF52833">
    <property type="entry name" value="Thioredoxin-like"/>
    <property type="match status" value="1"/>
</dbReference>
<keyword evidence="5 9" id="KW-0964">Secreted</keyword>
<feature type="active site" description="Proton donor" evidence="9">
    <location>
        <position position="508"/>
    </location>
</feature>
<name>A0ABP8DSV8_9ACTN</name>
<reference evidence="13" key="1">
    <citation type="journal article" date="2019" name="Int. J. Syst. Evol. Microbiol.">
        <title>The Global Catalogue of Microorganisms (GCM) 10K type strain sequencing project: providing services to taxonomists for standard genome sequencing and annotation.</title>
        <authorList>
            <consortium name="The Broad Institute Genomics Platform"/>
            <consortium name="The Broad Institute Genome Sequencing Center for Infectious Disease"/>
            <person name="Wu L."/>
            <person name="Ma J."/>
        </authorList>
    </citation>
    <scope>NUCLEOTIDE SEQUENCE [LARGE SCALE GENOMIC DNA]</scope>
    <source>
        <strain evidence="13">JCM 17441</strain>
    </source>
</reference>
<dbReference type="HAMAP" id="MF_00318">
    <property type="entry name" value="Enolase"/>
    <property type="match status" value="1"/>
</dbReference>
<feature type="binding site" evidence="9">
    <location>
        <position position="466"/>
    </location>
    <ligand>
        <name>(2R)-2-phosphoglycerate</name>
        <dbReference type="ChEBI" id="CHEBI:58289"/>
    </ligand>
</feature>
<organism evidence="12 13">
    <name type="scientific">Dactylosporangium darangshiense</name>
    <dbReference type="NCBI Taxonomy" id="579108"/>
    <lineage>
        <taxon>Bacteria</taxon>
        <taxon>Bacillati</taxon>
        <taxon>Actinomycetota</taxon>
        <taxon>Actinomycetes</taxon>
        <taxon>Micromonosporales</taxon>
        <taxon>Micromonosporaceae</taxon>
        <taxon>Dactylosporangium</taxon>
    </lineage>
</organism>
<dbReference type="SFLD" id="SFLDS00001">
    <property type="entry name" value="Enolase"/>
    <property type="match status" value="1"/>
</dbReference>
<evidence type="ECO:0000256" key="2">
    <source>
        <dbReference type="ARBA" id="ARBA00009604"/>
    </source>
</evidence>
<keyword evidence="9" id="KW-0963">Cytoplasm</keyword>
<evidence type="ECO:0000256" key="8">
    <source>
        <dbReference type="ARBA" id="ARBA00023239"/>
    </source>
</evidence>
<dbReference type="SMART" id="SM00422">
    <property type="entry name" value="HTH_MERR"/>
    <property type="match status" value="1"/>
</dbReference>
<evidence type="ECO:0000256" key="9">
    <source>
        <dbReference type="HAMAP-Rule" id="MF_00318"/>
    </source>
</evidence>
<dbReference type="Pfam" id="PF00113">
    <property type="entry name" value="Enolase_C"/>
    <property type="match status" value="1"/>
</dbReference>
<dbReference type="PANTHER" id="PTHR11902">
    <property type="entry name" value="ENOLASE"/>
    <property type="match status" value="1"/>
</dbReference>
<dbReference type="InterPro" id="IPR036249">
    <property type="entry name" value="Thioredoxin-like_sf"/>
</dbReference>
<dbReference type="SUPFAM" id="SSF46955">
    <property type="entry name" value="Putative DNA-binding domain"/>
    <property type="match status" value="1"/>
</dbReference>
<dbReference type="SUPFAM" id="SSF54826">
    <property type="entry name" value="Enolase N-terminal domain-like"/>
    <property type="match status" value="1"/>
</dbReference>
<keyword evidence="13" id="KW-1185">Reference proteome</keyword>
<evidence type="ECO:0000313" key="13">
    <source>
        <dbReference type="Proteomes" id="UP001500620"/>
    </source>
</evidence>
<comment type="catalytic activity">
    <reaction evidence="9">
        <text>(2R)-2-phosphoglycerate = phosphoenolpyruvate + H2O</text>
        <dbReference type="Rhea" id="RHEA:10164"/>
        <dbReference type="ChEBI" id="CHEBI:15377"/>
        <dbReference type="ChEBI" id="CHEBI:58289"/>
        <dbReference type="ChEBI" id="CHEBI:58702"/>
        <dbReference type="EC" id="4.2.1.11"/>
    </reaction>
</comment>